<dbReference type="EMBL" id="GBRH01228225">
    <property type="protein sequence ID" value="JAD69670.1"/>
    <property type="molecule type" value="Transcribed_RNA"/>
</dbReference>
<reference evidence="1" key="1">
    <citation type="submission" date="2014-09" db="EMBL/GenBank/DDBJ databases">
        <authorList>
            <person name="Magalhaes I.L.F."/>
            <person name="Oliveira U."/>
            <person name="Santos F.R."/>
            <person name="Vidigal T.H.D.A."/>
            <person name="Brescovit A.D."/>
            <person name="Santos A.J."/>
        </authorList>
    </citation>
    <scope>NUCLEOTIDE SEQUENCE</scope>
    <source>
        <tissue evidence="1">Shoot tissue taken approximately 20 cm above the soil surface</tissue>
    </source>
</reference>
<accession>A0A0A9C8G2</accession>
<dbReference type="AlphaFoldDB" id="A0A0A9C8G2"/>
<organism evidence="1">
    <name type="scientific">Arundo donax</name>
    <name type="common">Giant reed</name>
    <name type="synonym">Donax arundinaceus</name>
    <dbReference type="NCBI Taxonomy" id="35708"/>
    <lineage>
        <taxon>Eukaryota</taxon>
        <taxon>Viridiplantae</taxon>
        <taxon>Streptophyta</taxon>
        <taxon>Embryophyta</taxon>
        <taxon>Tracheophyta</taxon>
        <taxon>Spermatophyta</taxon>
        <taxon>Magnoliopsida</taxon>
        <taxon>Liliopsida</taxon>
        <taxon>Poales</taxon>
        <taxon>Poaceae</taxon>
        <taxon>PACMAD clade</taxon>
        <taxon>Arundinoideae</taxon>
        <taxon>Arundineae</taxon>
        <taxon>Arundo</taxon>
    </lineage>
</organism>
<protein>
    <submittedName>
        <fullName evidence="1">Uncharacterized protein</fullName>
    </submittedName>
</protein>
<sequence length="29" mass="3268">MNTYIYLTERGSRMHSSVATTVTALEPHT</sequence>
<name>A0A0A9C8G2_ARUDO</name>
<reference evidence="1" key="2">
    <citation type="journal article" date="2015" name="Data Brief">
        <title>Shoot transcriptome of the giant reed, Arundo donax.</title>
        <authorList>
            <person name="Barrero R.A."/>
            <person name="Guerrero F.D."/>
            <person name="Moolhuijzen P."/>
            <person name="Goolsby J.A."/>
            <person name="Tidwell J."/>
            <person name="Bellgard S.E."/>
            <person name="Bellgard M.I."/>
        </authorList>
    </citation>
    <scope>NUCLEOTIDE SEQUENCE</scope>
    <source>
        <tissue evidence="1">Shoot tissue taken approximately 20 cm above the soil surface</tissue>
    </source>
</reference>
<evidence type="ECO:0000313" key="1">
    <source>
        <dbReference type="EMBL" id="JAD69670.1"/>
    </source>
</evidence>
<proteinExistence type="predicted"/>